<dbReference type="InterPro" id="IPR029033">
    <property type="entry name" value="His_PPase_superfam"/>
</dbReference>
<dbReference type="PANTHER" id="PTHR46192">
    <property type="entry name" value="BROAD-RANGE ACID PHOSPHATASE DET1"/>
    <property type="match status" value="1"/>
</dbReference>
<dbReference type="SUPFAM" id="SSF53254">
    <property type="entry name" value="Phosphoglycerate mutase-like"/>
    <property type="match status" value="1"/>
</dbReference>
<dbReference type="OrthoDB" id="10261749at2759"/>
<evidence type="ECO:0000313" key="3">
    <source>
        <dbReference type="Proteomes" id="UP000652761"/>
    </source>
</evidence>
<accession>A0A843UBU0</accession>
<comment type="caution">
    <text evidence="2">The sequence shown here is derived from an EMBL/GenBank/DDBJ whole genome shotgun (WGS) entry which is preliminary data.</text>
</comment>
<gene>
    <name evidence="2" type="ORF">Taro_013514</name>
</gene>
<name>A0A843UBU0_COLES</name>
<dbReference type="EMBL" id="NMUH01000544">
    <property type="protein sequence ID" value="MQL81058.1"/>
    <property type="molecule type" value="Genomic_DNA"/>
</dbReference>
<keyword evidence="3" id="KW-1185">Reference proteome</keyword>
<dbReference type="Proteomes" id="UP000652761">
    <property type="component" value="Unassembled WGS sequence"/>
</dbReference>
<organism evidence="2 3">
    <name type="scientific">Colocasia esculenta</name>
    <name type="common">Wild taro</name>
    <name type="synonym">Arum esculentum</name>
    <dbReference type="NCBI Taxonomy" id="4460"/>
    <lineage>
        <taxon>Eukaryota</taxon>
        <taxon>Viridiplantae</taxon>
        <taxon>Streptophyta</taxon>
        <taxon>Embryophyta</taxon>
        <taxon>Tracheophyta</taxon>
        <taxon>Spermatophyta</taxon>
        <taxon>Magnoliopsida</taxon>
        <taxon>Liliopsida</taxon>
        <taxon>Araceae</taxon>
        <taxon>Aroideae</taxon>
        <taxon>Colocasieae</taxon>
        <taxon>Colocasia</taxon>
    </lineage>
</organism>
<evidence type="ECO:0000256" key="1">
    <source>
        <dbReference type="SAM" id="MobiDB-lite"/>
    </source>
</evidence>
<feature type="region of interest" description="Disordered" evidence="1">
    <location>
        <begin position="1"/>
        <end position="42"/>
    </location>
</feature>
<proteinExistence type="predicted"/>
<feature type="compositionally biased region" description="Acidic residues" evidence="1">
    <location>
        <begin position="14"/>
        <end position="23"/>
    </location>
</feature>
<protein>
    <submittedName>
        <fullName evidence="2">Uncharacterized protein</fullName>
    </submittedName>
</protein>
<dbReference type="InterPro" id="IPR052765">
    <property type="entry name" value="PGM-Related"/>
</dbReference>
<evidence type="ECO:0000313" key="2">
    <source>
        <dbReference type="EMBL" id="MQL81058.1"/>
    </source>
</evidence>
<sequence length="174" mass="19857">MGSVAPYKTREVVVDDDDEEEEDAGRSKSKRGASRAREGAAAIRRGACRSGSSWCATGRARATWIPWPTPPPPDYRIPLTPPGVRQAREAGRRICDVLASSCSPNWKVYFYVSPYERTLSTLRELGRAFPRRRIHGVHEECSVCEQDFSNFQVERMHIIKETCKLFGRFFFRFP</sequence>
<reference evidence="2" key="1">
    <citation type="submission" date="2017-07" db="EMBL/GenBank/DDBJ databases">
        <title>Taro Niue Genome Assembly and Annotation.</title>
        <authorList>
            <person name="Atibalentja N."/>
            <person name="Keating K."/>
            <person name="Fields C.J."/>
        </authorList>
    </citation>
    <scope>NUCLEOTIDE SEQUENCE</scope>
    <source>
        <strain evidence="2">Niue_2</strain>
        <tissue evidence="2">Leaf</tissue>
    </source>
</reference>
<dbReference type="AlphaFoldDB" id="A0A843UBU0"/>
<dbReference type="Gene3D" id="3.40.50.1240">
    <property type="entry name" value="Phosphoglycerate mutase-like"/>
    <property type="match status" value="1"/>
</dbReference>